<evidence type="ECO:0000313" key="4">
    <source>
        <dbReference type="Proteomes" id="UP000184295"/>
    </source>
</evidence>
<dbReference type="AlphaFoldDB" id="A0A1M4W739"/>
<evidence type="ECO:0000313" key="3">
    <source>
        <dbReference type="EMBL" id="SHE76913.1"/>
    </source>
</evidence>
<keyword evidence="2" id="KW-0067">ATP-binding</keyword>
<dbReference type="PANTHER" id="PTHR12169">
    <property type="entry name" value="ATPASE N2B"/>
    <property type="match status" value="1"/>
</dbReference>
<keyword evidence="1" id="KW-0547">Nucleotide-binding</keyword>
<dbReference type="EMBL" id="FQUL01000022">
    <property type="protein sequence ID" value="SHE76913.1"/>
    <property type="molecule type" value="Genomic_DNA"/>
</dbReference>
<keyword evidence="3" id="KW-0131">Cell cycle</keyword>
<organism evidence="3 4">
    <name type="scientific">Ferrithrix thermotolerans DSM 19514</name>
    <dbReference type="NCBI Taxonomy" id="1121881"/>
    <lineage>
        <taxon>Bacteria</taxon>
        <taxon>Bacillati</taxon>
        <taxon>Actinomycetota</taxon>
        <taxon>Acidimicrobiia</taxon>
        <taxon>Acidimicrobiales</taxon>
        <taxon>Acidimicrobiaceae</taxon>
        <taxon>Ferrithrix</taxon>
    </lineage>
</organism>
<dbReference type="GO" id="GO:0051301">
    <property type="term" value="P:cell division"/>
    <property type="evidence" value="ECO:0007669"/>
    <property type="project" value="UniProtKB-KW"/>
</dbReference>
<dbReference type="SUPFAM" id="SSF52540">
    <property type="entry name" value="P-loop containing nucleoside triphosphate hydrolases"/>
    <property type="match status" value="1"/>
</dbReference>
<keyword evidence="3" id="KW-0132">Cell division</keyword>
<proteinExistence type="predicted"/>
<dbReference type="RefSeq" id="WP_072790997.1">
    <property type="nucleotide sequence ID" value="NZ_FQUL01000022.1"/>
</dbReference>
<keyword evidence="4" id="KW-1185">Reference proteome</keyword>
<dbReference type="OrthoDB" id="9774491at2"/>
<dbReference type="NCBIfam" id="NF040713">
    <property type="entry name" value="ZapE"/>
    <property type="match status" value="1"/>
</dbReference>
<dbReference type="STRING" id="1121881.SAMN02745225_01574"/>
<name>A0A1M4W739_9ACTN</name>
<dbReference type="GO" id="GO:0016887">
    <property type="term" value="F:ATP hydrolysis activity"/>
    <property type="evidence" value="ECO:0007669"/>
    <property type="project" value="InterPro"/>
</dbReference>
<protein>
    <submittedName>
        <fullName evidence="3">Cell division protein ZapE</fullName>
    </submittedName>
</protein>
<accession>A0A1M4W739</accession>
<sequence length="352" mass="39003">MSLDHSSALHELRDDDALTELVPPRRFLSMTLENYLPNPEFPSQARAVGMVREFVKGQGSGQNGGAARLFTVRRAARGSGEGRTTRGRGLYLDGGFGVGKTHLLVGAYKEFQGKKGYTTFSDLTYLVGALGFQRARTLLSRLSLLCIDEFELDDPGDTVLISNLCLYLAQEGVNLLVTSNTLPDRLGQGRFAQEDFLREIQGLAAFFDVVRVDGPDYRHRNFDVGSLAPISSKSLPSVVLCDPSALVVELSELNAILSRVHPVLYRRRCQGLSAVVVRSAVTFSSQSAALLFVSFIDKAYEMELPTVVCDIELRDIFPKEFLDGGFRAKYGRCMSRMISMNLEFDRYLKTNT</sequence>
<gene>
    <name evidence="3" type="ORF">SAMN02745225_01574</name>
</gene>
<dbReference type="Gene3D" id="3.40.50.300">
    <property type="entry name" value="P-loop containing nucleotide triphosphate hydrolases"/>
    <property type="match status" value="1"/>
</dbReference>
<dbReference type="GO" id="GO:0005737">
    <property type="term" value="C:cytoplasm"/>
    <property type="evidence" value="ECO:0007669"/>
    <property type="project" value="TreeGrafter"/>
</dbReference>
<evidence type="ECO:0000256" key="2">
    <source>
        <dbReference type="ARBA" id="ARBA00022840"/>
    </source>
</evidence>
<dbReference type="Proteomes" id="UP000184295">
    <property type="component" value="Unassembled WGS sequence"/>
</dbReference>
<dbReference type="GO" id="GO:0005524">
    <property type="term" value="F:ATP binding"/>
    <property type="evidence" value="ECO:0007669"/>
    <property type="project" value="UniProtKB-KW"/>
</dbReference>
<dbReference type="InterPro" id="IPR027417">
    <property type="entry name" value="P-loop_NTPase"/>
</dbReference>
<reference evidence="4" key="1">
    <citation type="submission" date="2016-11" db="EMBL/GenBank/DDBJ databases">
        <authorList>
            <person name="Varghese N."/>
            <person name="Submissions S."/>
        </authorList>
    </citation>
    <scope>NUCLEOTIDE SEQUENCE [LARGE SCALE GENOMIC DNA]</scope>
    <source>
        <strain evidence="4">DSM 19514</strain>
    </source>
</reference>
<dbReference type="Pfam" id="PF03969">
    <property type="entry name" value="AFG1_ATPase"/>
    <property type="match status" value="1"/>
</dbReference>
<dbReference type="InterPro" id="IPR005654">
    <property type="entry name" value="ATPase_AFG1-like"/>
</dbReference>
<dbReference type="PANTHER" id="PTHR12169:SF6">
    <property type="entry name" value="AFG1-LIKE ATPASE"/>
    <property type="match status" value="1"/>
</dbReference>
<evidence type="ECO:0000256" key="1">
    <source>
        <dbReference type="ARBA" id="ARBA00022741"/>
    </source>
</evidence>